<gene>
    <name evidence="9" type="ORF">D1164_10005</name>
</gene>
<dbReference type="Gene3D" id="2.60.40.1120">
    <property type="entry name" value="Carboxypeptidase-like, regulatory domain"/>
    <property type="match status" value="1"/>
</dbReference>
<dbReference type="InterPro" id="IPR039426">
    <property type="entry name" value="TonB-dep_rcpt-like"/>
</dbReference>
<dbReference type="InterPro" id="IPR008969">
    <property type="entry name" value="CarboxyPept-like_regulatory"/>
</dbReference>
<evidence type="ECO:0000256" key="1">
    <source>
        <dbReference type="ARBA" id="ARBA00004571"/>
    </source>
</evidence>
<protein>
    <submittedName>
        <fullName evidence="9">SusC/RagA family TonB-linked outer membrane protein</fullName>
    </submittedName>
</protein>
<dbReference type="AlphaFoldDB" id="A0A399D1K0"/>
<dbReference type="Proteomes" id="UP000266441">
    <property type="component" value="Unassembled WGS sequence"/>
</dbReference>
<evidence type="ECO:0000256" key="4">
    <source>
        <dbReference type="ARBA" id="ARBA00022692"/>
    </source>
</evidence>
<dbReference type="Gene3D" id="2.170.130.10">
    <property type="entry name" value="TonB-dependent receptor, plug domain"/>
    <property type="match status" value="1"/>
</dbReference>
<feature type="domain" description="Secretin/TonB short N-terminal" evidence="8">
    <location>
        <begin position="71"/>
        <end position="122"/>
    </location>
</feature>
<keyword evidence="10" id="KW-1185">Reference proteome</keyword>
<dbReference type="InterPro" id="IPR011662">
    <property type="entry name" value="Secretin/TonB_short_N"/>
</dbReference>
<dbReference type="OrthoDB" id="9768177at2"/>
<name>A0A399D1K0_9BACT</name>
<sequence length="1136" mass="127167">MKKKRSLYECRRIPCTKKVFRIMKITTFLLFVMFFQVSAGVFSQNRGLINLKAENESLKEILRLVENQSNYRFLYNSNNINVEQKKNINCQAKSINEVLDVLFNGTDIKYRSFEKTYVLFSEERGGNLPSGDILTSPLQQRTVSGKVTDSDGLPLPGVTVVIKGTTQGTVTNTDGSYSLGNVPENAILSFSFVGMKTQEIPVESQTTIDLIMASMSVGIEEVVAIGYGTLTKSDLTGSIGSISSEELTIKGTTSPIEALQGQVAGVNINATSGRTGTDFEIKIRGDNSLTGGNPLYVVDGMVTGGIQFLNPQDIERIDILKDASSTAIYGSRGSNGVVIVTTKLASNLKSNKPVISYSGYYGVRAPARLPDLMDGDEYWEYRQNAYLGAEYYSGADITLPEYNQEWVDARTNFAASPTLRNILAEKNYTDWQNVMTNNGYQQNHWLSVSAQGDNNMSYLFGIGYQTEKGILANEWMNRYNFKASINHEISDKWSVGANVNVAIAELEFGEGGNENIWDAFNLPPTVATYIPEGFDNAGELNLTPATFDGMQINGAYNPLITINNLRDNTHKLDLLGNIFLQYSPITDLHLKSTFSPYIEVEKRGTFQGSETTQRKLKDPAATLQEEDFFMYTWDNQLDYKKNFNDHELSFMALFSVSASRSETMYVAVENLPFESLWHNIGSAPDIKEVRSSFSKTSLISGLGRLNYSYQGKYLVTASFRTDASSKLAMGHRWANFPSVGAAWRASQEEFLQSINMLSNLKVRATFGYTGNNNIRPYSTQRYATLQKYYDFDGTVANGFSPSNFANANLTWEKTRELNLGVDFGFFGNRINGSIDVYDKLSTGLLLSRKLAFETGWNSVTANVGSVSNKGIEFMLNTVNISTKNLTWTTTFNFSKNINAIEELYGGDEDDLGNLWFIGKPVNVNYTYVFDGIWQADQVEEAKVYGQLEGQARAKDLDNNKVIDSKDRKIIGTPDPSWSGNFSTSLMYRGFDLNVSLFTQQGVQVFSEFHRTYTKFDERWRNKLNVNYYMVGNNITEARVSNEYPMPKNSGIYWAAEDMGFYKDASFVKVKNIALGYTFSPALLKKVDIKSLRLYMNVLNPFVFTDFDGYDPEWAGRSRHGGGISSITYQFGVNVKF</sequence>
<comment type="subcellular location">
    <subcellularLocation>
        <location evidence="1 7">Cell outer membrane</location>
        <topology evidence="1 7">Multi-pass membrane protein</topology>
    </subcellularLocation>
</comment>
<accession>A0A399D1K0</accession>
<evidence type="ECO:0000313" key="9">
    <source>
        <dbReference type="EMBL" id="RIH65447.1"/>
    </source>
</evidence>
<proteinExistence type="inferred from homology"/>
<dbReference type="SUPFAM" id="SSF56935">
    <property type="entry name" value="Porins"/>
    <property type="match status" value="1"/>
</dbReference>
<dbReference type="Pfam" id="PF13715">
    <property type="entry name" value="CarbopepD_reg_2"/>
    <property type="match status" value="1"/>
</dbReference>
<dbReference type="Gene3D" id="2.40.170.20">
    <property type="entry name" value="TonB-dependent receptor, beta-barrel domain"/>
    <property type="match status" value="1"/>
</dbReference>
<evidence type="ECO:0000256" key="3">
    <source>
        <dbReference type="ARBA" id="ARBA00022452"/>
    </source>
</evidence>
<dbReference type="InterPro" id="IPR023997">
    <property type="entry name" value="TonB-dep_OMP_SusC/RagA_CS"/>
</dbReference>
<evidence type="ECO:0000256" key="6">
    <source>
        <dbReference type="ARBA" id="ARBA00023237"/>
    </source>
</evidence>
<dbReference type="FunFam" id="2.60.40.1120:FF:000003">
    <property type="entry name" value="Outer membrane protein Omp121"/>
    <property type="match status" value="1"/>
</dbReference>
<evidence type="ECO:0000256" key="7">
    <source>
        <dbReference type="PROSITE-ProRule" id="PRU01360"/>
    </source>
</evidence>
<dbReference type="EMBL" id="QWET01000006">
    <property type="protein sequence ID" value="RIH65447.1"/>
    <property type="molecule type" value="Genomic_DNA"/>
</dbReference>
<evidence type="ECO:0000313" key="10">
    <source>
        <dbReference type="Proteomes" id="UP000266441"/>
    </source>
</evidence>
<dbReference type="SUPFAM" id="SSF49464">
    <property type="entry name" value="Carboxypeptidase regulatory domain-like"/>
    <property type="match status" value="1"/>
</dbReference>
<dbReference type="Pfam" id="PF07715">
    <property type="entry name" value="Plug"/>
    <property type="match status" value="1"/>
</dbReference>
<reference evidence="9 10" key="1">
    <citation type="journal article" date="2015" name="Int. J. Syst. Evol. Microbiol.">
        <title>Mariniphaga sediminis sp. nov., isolated from coastal sediment.</title>
        <authorList>
            <person name="Wang F.Q."/>
            <person name="Shen Q.Y."/>
            <person name="Chen G.J."/>
            <person name="Du Z.J."/>
        </authorList>
    </citation>
    <scope>NUCLEOTIDE SEQUENCE [LARGE SCALE GENOMIC DNA]</scope>
    <source>
        <strain evidence="9 10">SY21</strain>
    </source>
</reference>
<evidence type="ECO:0000256" key="5">
    <source>
        <dbReference type="ARBA" id="ARBA00023136"/>
    </source>
</evidence>
<dbReference type="SMART" id="SM00965">
    <property type="entry name" value="STN"/>
    <property type="match status" value="1"/>
</dbReference>
<comment type="similarity">
    <text evidence="7">Belongs to the TonB-dependent receptor family.</text>
</comment>
<evidence type="ECO:0000259" key="8">
    <source>
        <dbReference type="SMART" id="SM00965"/>
    </source>
</evidence>
<dbReference type="NCBIfam" id="TIGR04056">
    <property type="entry name" value="OMP_RagA_SusC"/>
    <property type="match status" value="1"/>
</dbReference>
<dbReference type="InterPro" id="IPR037066">
    <property type="entry name" value="Plug_dom_sf"/>
</dbReference>
<dbReference type="InterPro" id="IPR012910">
    <property type="entry name" value="Plug_dom"/>
</dbReference>
<keyword evidence="5 7" id="KW-0472">Membrane</keyword>
<dbReference type="PROSITE" id="PS52016">
    <property type="entry name" value="TONB_DEPENDENT_REC_3"/>
    <property type="match status" value="1"/>
</dbReference>
<keyword evidence="6 7" id="KW-0998">Cell outer membrane</keyword>
<keyword evidence="4 7" id="KW-0812">Transmembrane</keyword>
<comment type="caution">
    <text evidence="9">The sequence shown here is derived from an EMBL/GenBank/DDBJ whole genome shotgun (WGS) entry which is preliminary data.</text>
</comment>
<evidence type="ECO:0000256" key="2">
    <source>
        <dbReference type="ARBA" id="ARBA00022448"/>
    </source>
</evidence>
<dbReference type="InterPro" id="IPR036942">
    <property type="entry name" value="Beta-barrel_TonB_sf"/>
</dbReference>
<dbReference type="Pfam" id="PF07660">
    <property type="entry name" value="STN"/>
    <property type="match status" value="1"/>
</dbReference>
<organism evidence="9 10">
    <name type="scientific">Mariniphaga sediminis</name>
    <dbReference type="NCBI Taxonomy" id="1628158"/>
    <lineage>
        <taxon>Bacteria</taxon>
        <taxon>Pseudomonadati</taxon>
        <taxon>Bacteroidota</taxon>
        <taxon>Bacteroidia</taxon>
        <taxon>Marinilabiliales</taxon>
        <taxon>Prolixibacteraceae</taxon>
        <taxon>Mariniphaga</taxon>
    </lineage>
</organism>
<dbReference type="InterPro" id="IPR023996">
    <property type="entry name" value="TonB-dep_OMP_SusC/RagA"/>
</dbReference>
<keyword evidence="3 7" id="KW-1134">Transmembrane beta strand</keyword>
<keyword evidence="2 7" id="KW-0813">Transport</keyword>
<dbReference type="NCBIfam" id="TIGR04057">
    <property type="entry name" value="SusC_RagA_signa"/>
    <property type="match status" value="1"/>
</dbReference>
<dbReference type="GO" id="GO:0009279">
    <property type="term" value="C:cell outer membrane"/>
    <property type="evidence" value="ECO:0007669"/>
    <property type="project" value="UniProtKB-SubCell"/>
</dbReference>